<reference evidence="11" key="1">
    <citation type="submission" date="2016-10" db="EMBL/GenBank/DDBJ databases">
        <authorList>
            <person name="Varghese N."/>
            <person name="Submissions S."/>
        </authorList>
    </citation>
    <scope>NUCLEOTIDE SEQUENCE [LARGE SCALE GENOMIC DNA]</scope>
    <source>
        <strain evidence="11">JCM 15604</strain>
    </source>
</reference>
<organism evidence="10 11">
    <name type="scientific">Ectopseudomonas toyotomiensis</name>
    <dbReference type="NCBI Taxonomy" id="554344"/>
    <lineage>
        <taxon>Bacteria</taxon>
        <taxon>Pseudomonadati</taxon>
        <taxon>Pseudomonadota</taxon>
        <taxon>Gammaproteobacteria</taxon>
        <taxon>Pseudomonadales</taxon>
        <taxon>Pseudomonadaceae</taxon>
        <taxon>Ectopseudomonas</taxon>
    </lineage>
</organism>
<evidence type="ECO:0000256" key="7">
    <source>
        <dbReference type="ARBA" id="ARBA00023136"/>
    </source>
</evidence>
<reference evidence="9" key="3">
    <citation type="submission" date="2022-09" db="EMBL/GenBank/DDBJ databases">
        <title>Intensive care unit water sources are persistently colonized with multi-drug resistant bacteria and are the site of extensive horizontal gene transfer of antibiotic resistance genes.</title>
        <authorList>
            <person name="Diorio-Toth L."/>
        </authorList>
    </citation>
    <scope>NUCLEOTIDE SEQUENCE</scope>
    <source>
        <strain evidence="9">GD03863</strain>
    </source>
</reference>
<feature type="transmembrane region" description="Helical" evidence="8">
    <location>
        <begin position="149"/>
        <end position="170"/>
    </location>
</feature>
<dbReference type="PANTHER" id="PTHR30472:SF1">
    <property type="entry name" value="FE(3+) DICITRATE TRANSPORT SYSTEM PERMEASE PROTEIN FECC-RELATED"/>
    <property type="match status" value="1"/>
</dbReference>
<evidence type="ECO:0000313" key="9">
    <source>
        <dbReference type="EMBL" id="MDH0702368.1"/>
    </source>
</evidence>
<evidence type="ECO:0000256" key="4">
    <source>
        <dbReference type="ARBA" id="ARBA00022475"/>
    </source>
</evidence>
<feature type="transmembrane region" description="Helical" evidence="8">
    <location>
        <begin position="280"/>
        <end position="298"/>
    </location>
</feature>
<keyword evidence="11" id="KW-1185">Reference proteome</keyword>
<dbReference type="GO" id="GO:0033214">
    <property type="term" value="P:siderophore-iron import into cell"/>
    <property type="evidence" value="ECO:0007669"/>
    <property type="project" value="TreeGrafter"/>
</dbReference>
<dbReference type="Pfam" id="PF01032">
    <property type="entry name" value="FecCD"/>
    <property type="match status" value="1"/>
</dbReference>
<name>A0A1I5YRW2_9GAMM</name>
<dbReference type="Proteomes" id="UP001161137">
    <property type="component" value="Unassembled WGS sequence"/>
</dbReference>
<keyword evidence="3" id="KW-0813">Transport</keyword>
<feature type="transmembrane region" description="Helical" evidence="8">
    <location>
        <begin position="12"/>
        <end position="40"/>
    </location>
</feature>
<evidence type="ECO:0000256" key="6">
    <source>
        <dbReference type="ARBA" id="ARBA00022989"/>
    </source>
</evidence>
<dbReference type="InterPro" id="IPR037294">
    <property type="entry name" value="ABC_BtuC-like"/>
</dbReference>
<dbReference type="GO" id="GO:0022857">
    <property type="term" value="F:transmembrane transporter activity"/>
    <property type="evidence" value="ECO:0007669"/>
    <property type="project" value="InterPro"/>
</dbReference>
<feature type="transmembrane region" description="Helical" evidence="8">
    <location>
        <begin position="305"/>
        <end position="325"/>
    </location>
</feature>
<reference evidence="10" key="2">
    <citation type="submission" date="2016-10" db="EMBL/GenBank/DDBJ databases">
        <authorList>
            <person name="de Groot N.N."/>
        </authorList>
    </citation>
    <scope>NUCLEOTIDE SEQUENCE [LARGE SCALE GENOMIC DNA]</scope>
    <source>
        <strain evidence="10">JCM 15604</strain>
    </source>
</reference>
<keyword evidence="7 8" id="KW-0472">Membrane</keyword>
<proteinExistence type="inferred from homology"/>
<accession>A0A1I5YRW2</accession>
<feature type="transmembrane region" description="Helical" evidence="8">
    <location>
        <begin position="117"/>
        <end position="137"/>
    </location>
</feature>
<dbReference type="EMBL" id="FOXK01000016">
    <property type="protein sequence ID" value="SFQ46976.1"/>
    <property type="molecule type" value="Genomic_DNA"/>
</dbReference>
<dbReference type="SUPFAM" id="SSF81345">
    <property type="entry name" value="ABC transporter involved in vitamin B12 uptake, BtuC"/>
    <property type="match status" value="1"/>
</dbReference>
<feature type="transmembrane region" description="Helical" evidence="8">
    <location>
        <begin position="92"/>
        <end position="111"/>
    </location>
</feature>
<sequence length="333" mass="34278">MLAARLSVPQALSYAALCLLFLCVASLLLGAGDIGILPSLQALLGSGDDDARFIVFELRWVRTELALLVGLALGAAGVLLQAVTRNPLAEPGLLGVSAGASFAVVLAINLGASAAGLHLGVAMLGALVGCVLVLLVTRMRGVGDDPVRLVLAGAAFSGMLGALSSLLLLWDQRTADEMRFWVIGALAGRPLDTLDWSLPGLLGGLLMALLVVRPLAALALGERVASGLGHHPQLTRLGTLLAVAILVGTATAAAGPIAFIGLIVPYIARRLVGSDIRRTLGLSMLLGPCVLLLADVISRLLVRPYELPVGVVTAFVGAPILIAVVRNHRLPTL</sequence>
<comment type="similarity">
    <text evidence="2">Belongs to the binding-protein-dependent transport system permease family. FecCD subfamily.</text>
</comment>
<dbReference type="InterPro" id="IPR000522">
    <property type="entry name" value="ABC_transptr_permease_BtuC"/>
</dbReference>
<dbReference type="EMBL" id="JAOCDH010000013">
    <property type="protein sequence ID" value="MDH0702368.1"/>
    <property type="molecule type" value="Genomic_DNA"/>
</dbReference>
<dbReference type="AlphaFoldDB" id="A0A1I5YRW2"/>
<gene>
    <name evidence="9" type="ORF">N5D41_12840</name>
    <name evidence="10" type="ORF">SAMN05216177_11621</name>
</gene>
<dbReference type="FunFam" id="1.10.3470.10:FF:000001">
    <property type="entry name" value="Vitamin B12 ABC transporter permease BtuC"/>
    <property type="match status" value="1"/>
</dbReference>
<evidence type="ECO:0000313" key="11">
    <source>
        <dbReference type="Proteomes" id="UP000182025"/>
    </source>
</evidence>
<evidence type="ECO:0000313" key="10">
    <source>
        <dbReference type="EMBL" id="SFQ46976.1"/>
    </source>
</evidence>
<keyword evidence="6 8" id="KW-1133">Transmembrane helix</keyword>
<dbReference type="Gene3D" id="1.10.3470.10">
    <property type="entry name" value="ABC transporter involved in vitamin B12 uptake, BtuC"/>
    <property type="match status" value="1"/>
</dbReference>
<dbReference type="CDD" id="cd06550">
    <property type="entry name" value="TM_ABC_iron-siderophores_like"/>
    <property type="match status" value="1"/>
</dbReference>
<dbReference type="Proteomes" id="UP000182025">
    <property type="component" value="Unassembled WGS sequence"/>
</dbReference>
<dbReference type="OrthoDB" id="9055647at2"/>
<dbReference type="RefSeq" id="WP_074918975.1">
    <property type="nucleotide sequence ID" value="NZ_FOXK01000016.1"/>
</dbReference>
<feature type="transmembrane region" description="Helical" evidence="8">
    <location>
        <begin position="240"/>
        <end position="268"/>
    </location>
</feature>
<evidence type="ECO:0000256" key="8">
    <source>
        <dbReference type="SAM" id="Phobius"/>
    </source>
</evidence>
<protein>
    <submittedName>
        <fullName evidence="9">Iron ABC transporter permease</fullName>
    </submittedName>
    <submittedName>
        <fullName evidence="10">Iron complex transport system permease protein</fullName>
    </submittedName>
</protein>
<dbReference type="PANTHER" id="PTHR30472">
    <property type="entry name" value="FERRIC ENTEROBACTIN TRANSPORT SYSTEM PERMEASE PROTEIN"/>
    <property type="match status" value="1"/>
</dbReference>
<evidence type="ECO:0000256" key="2">
    <source>
        <dbReference type="ARBA" id="ARBA00007935"/>
    </source>
</evidence>
<keyword evidence="5 8" id="KW-0812">Transmembrane</keyword>
<feature type="transmembrane region" description="Helical" evidence="8">
    <location>
        <begin position="60"/>
        <end position="80"/>
    </location>
</feature>
<feature type="transmembrane region" description="Helical" evidence="8">
    <location>
        <begin position="196"/>
        <end position="220"/>
    </location>
</feature>
<evidence type="ECO:0000256" key="1">
    <source>
        <dbReference type="ARBA" id="ARBA00004651"/>
    </source>
</evidence>
<evidence type="ECO:0000256" key="5">
    <source>
        <dbReference type="ARBA" id="ARBA00022692"/>
    </source>
</evidence>
<comment type="subcellular location">
    <subcellularLocation>
        <location evidence="1">Cell membrane</location>
        <topology evidence="1">Multi-pass membrane protein</topology>
    </subcellularLocation>
</comment>
<evidence type="ECO:0000256" key="3">
    <source>
        <dbReference type="ARBA" id="ARBA00022448"/>
    </source>
</evidence>
<keyword evidence="4" id="KW-1003">Cell membrane</keyword>
<dbReference type="GO" id="GO:0005886">
    <property type="term" value="C:plasma membrane"/>
    <property type="evidence" value="ECO:0007669"/>
    <property type="project" value="UniProtKB-SubCell"/>
</dbReference>